<dbReference type="PANTHER" id="PTHR30614">
    <property type="entry name" value="MEMBRANE COMPONENT OF AMINO ACID ABC TRANSPORTER"/>
    <property type="match status" value="1"/>
</dbReference>
<dbReference type="InterPro" id="IPR043429">
    <property type="entry name" value="ArtM/GltK/GlnP/TcyL/YhdX-like"/>
</dbReference>
<keyword evidence="2 8" id="KW-0813">Transport</keyword>
<protein>
    <submittedName>
        <fullName evidence="10">Amino acid ABC transporter permease</fullName>
    </submittedName>
</protein>
<evidence type="ECO:0000313" key="11">
    <source>
        <dbReference type="Proteomes" id="UP000306420"/>
    </source>
</evidence>
<comment type="subcellular location">
    <subcellularLocation>
        <location evidence="1 8">Cell membrane</location>
        <topology evidence="1 8">Multi-pass membrane protein</topology>
    </subcellularLocation>
</comment>
<keyword evidence="4 8" id="KW-0812">Transmembrane</keyword>
<evidence type="ECO:0000313" key="10">
    <source>
        <dbReference type="EMBL" id="TLQ41889.1"/>
    </source>
</evidence>
<dbReference type="InterPro" id="IPR035906">
    <property type="entry name" value="MetI-like_sf"/>
</dbReference>
<dbReference type="AlphaFoldDB" id="A0A5R9DYL0"/>
<comment type="caution">
    <text evidence="10">The sequence shown here is derived from an EMBL/GenBank/DDBJ whole genome shotgun (WGS) entry which is preliminary data.</text>
</comment>
<evidence type="ECO:0000256" key="6">
    <source>
        <dbReference type="ARBA" id="ARBA00022989"/>
    </source>
</evidence>
<keyword evidence="6 8" id="KW-1133">Transmembrane helix</keyword>
<dbReference type="NCBIfam" id="TIGR01726">
    <property type="entry name" value="HEQRo_perm_3TM"/>
    <property type="match status" value="1"/>
</dbReference>
<dbReference type="Pfam" id="PF00528">
    <property type="entry name" value="BPD_transp_1"/>
    <property type="match status" value="1"/>
</dbReference>
<dbReference type="PANTHER" id="PTHR30614:SF0">
    <property type="entry name" value="L-CYSTINE TRANSPORT SYSTEM PERMEASE PROTEIN TCYL"/>
    <property type="match status" value="1"/>
</dbReference>
<dbReference type="GO" id="GO:0006865">
    <property type="term" value="P:amino acid transport"/>
    <property type="evidence" value="ECO:0007669"/>
    <property type="project" value="UniProtKB-KW"/>
</dbReference>
<feature type="domain" description="ABC transmembrane type-1" evidence="9">
    <location>
        <begin position="27"/>
        <end position="215"/>
    </location>
</feature>
<dbReference type="GO" id="GO:0043190">
    <property type="term" value="C:ATP-binding cassette (ABC) transporter complex"/>
    <property type="evidence" value="ECO:0007669"/>
    <property type="project" value="InterPro"/>
</dbReference>
<feature type="transmembrane region" description="Helical" evidence="8">
    <location>
        <begin position="63"/>
        <end position="85"/>
    </location>
</feature>
<dbReference type="PROSITE" id="PS50928">
    <property type="entry name" value="ABC_TM1"/>
    <property type="match status" value="1"/>
</dbReference>
<dbReference type="InterPro" id="IPR000515">
    <property type="entry name" value="MetI-like"/>
</dbReference>
<evidence type="ECO:0000256" key="2">
    <source>
        <dbReference type="ARBA" id="ARBA00022448"/>
    </source>
</evidence>
<evidence type="ECO:0000259" key="9">
    <source>
        <dbReference type="PROSITE" id="PS50928"/>
    </source>
</evidence>
<evidence type="ECO:0000256" key="8">
    <source>
        <dbReference type="RuleBase" id="RU363032"/>
    </source>
</evidence>
<evidence type="ECO:0000256" key="1">
    <source>
        <dbReference type="ARBA" id="ARBA00004651"/>
    </source>
</evidence>
<dbReference type="Proteomes" id="UP000306420">
    <property type="component" value="Unassembled WGS sequence"/>
</dbReference>
<evidence type="ECO:0000256" key="5">
    <source>
        <dbReference type="ARBA" id="ARBA00022970"/>
    </source>
</evidence>
<dbReference type="EMBL" id="VBSP01000009">
    <property type="protein sequence ID" value="TLQ41889.1"/>
    <property type="molecule type" value="Genomic_DNA"/>
</dbReference>
<keyword evidence="3" id="KW-1003">Cell membrane</keyword>
<dbReference type="GO" id="GO:0022857">
    <property type="term" value="F:transmembrane transporter activity"/>
    <property type="evidence" value="ECO:0007669"/>
    <property type="project" value="InterPro"/>
</dbReference>
<accession>A0A5R9DYL0</accession>
<comment type="similarity">
    <text evidence="8">Belongs to the binding-protein-dependent transport system permease family.</text>
</comment>
<evidence type="ECO:0000256" key="4">
    <source>
        <dbReference type="ARBA" id="ARBA00022692"/>
    </source>
</evidence>
<dbReference type="CDD" id="cd06261">
    <property type="entry name" value="TM_PBP2"/>
    <property type="match status" value="1"/>
</dbReference>
<name>A0A5R9DYL0_9LACT</name>
<evidence type="ECO:0000256" key="7">
    <source>
        <dbReference type="ARBA" id="ARBA00023136"/>
    </source>
</evidence>
<dbReference type="InterPro" id="IPR010065">
    <property type="entry name" value="AA_ABC_transptr_permease_3TM"/>
</dbReference>
<feature type="transmembrane region" description="Helical" evidence="8">
    <location>
        <begin position="194"/>
        <end position="214"/>
    </location>
</feature>
<keyword evidence="7 8" id="KW-0472">Membrane</keyword>
<reference evidence="10 11" key="1">
    <citation type="submission" date="2019-05" db="EMBL/GenBank/DDBJ databases">
        <title>The metagenome of a microbial culture collection derived from dairy environment covers the genomic content of the human microbiome.</title>
        <authorList>
            <person name="Roder T."/>
            <person name="Wuthrich D."/>
            <person name="Sattari Z."/>
            <person name="Von Ah U."/>
            <person name="Bar C."/>
            <person name="Ronchi F."/>
            <person name="Macpherson A.J."/>
            <person name="Ganal-Vonarburg S.C."/>
            <person name="Bruggmann R."/>
            <person name="Vergeres G."/>
        </authorList>
    </citation>
    <scope>NUCLEOTIDE SEQUENCE [LARGE SCALE GENOMIC DNA]</scope>
    <source>
        <strain evidence="10 11">FAM 24227</strain>
    </source>
</reference>
<evidence type="ECO:0000256" key="3">
    <source>
        <dbReference type="ARBA" id="ARBA00022475"/>
    </source>
</evidence>
<feature type="transmembrane region" description="Helical" evidence="8">
    <location>
        <begin position="27"/>
        <end position="51"/>
    </location>
</feature>
<keyword evidence="5" id="KW-0029">Amino-acid transport</keyword>
<organism evidence="10 11">
    <name type="scientific">Ruoffia tabacinasalis</name>
    <dbReference type="NCBI Taxonomy" id="87458"/>
    <lineage>
        <taxon>Bacteria</taxon>
        <taxon>Bacillati</taxon>
        <taxon>Bacillota</taxon>
        <taxon>Bacilli</taxon>
        <taxon>Lactobacillales</taxon>
        <taxon>Aerococcaceae</taxon>
        <taxon>Ruoffia</taxon>
    </lineage>
</organism>
<proteinExistence type="inferred from homology"/>
<dbReference type="SUPFAM" id="SSF161098">
    <property type="entry name" value="MetI-like"/>
    <property type="match status" value="1"/>
</dbReference>
<dbReference type="OrthoDB" id="9787841at2"/>
<sequence length="236" mass="26533">MLSDIRWDYIFNPQLALESIPFVLEGLSYTIAISLLSFILSLIGGTILALMRISRSRLLRILARFYVSFFRGVPVLVTLFFLYFGLPLANLMLTAIQASVLGFGLTSSAYSSEIIRSAIESIDKGQWEAAQSLGLNRRKVLRKIIFPQATRIAIPALSNVLLDLVKGSSLTAMITVPEIFQKAKIVGGANNDYMTMYFLIAIIYWIICVIYGFLQDYLERLYKPDQITPPSKRMSP</sequence>
<dbReference type="Gene3D" id="1.10.3720.10">
    <property type="entry name" value="MetI-like"/>
    <property type="match status" value="1"/>
</dbReference>
<gene>
    <name evidence="10" type="ORF">FEZ33_04075</name>
</gene>